<evidence type="ECO:0000313" key="3">
    <source>
        <dbReference type="Proteomes" id="UP000774617"/>
    </source>
</evidence>
<keyword evidence="3" id="KW-1185">Reference proteome</keyword>
<feature type="signal peptide" evidence="1">
    <location>
        <begin position="1"/>
        <end position="21"/>
    </location>
</feature>
<proteinExistence type="predicted"/>
<organism evidence="2 3">
    <name type="scientific">Macrophomina phaseolina</name>
    <dbReference type="NCBI Taxonomy" id="35725"/>
    <lineage>
        <taxon>Eukaryota</taxon>
        <taxon>Fungi</taxon>
        <taxon>Dikarya</taxon>
        <taxon>Ascomycota</taxon>
        <taxon>Pezizomycotina</taxon>
        <taxon>Dothideomycetes</taxon>
        <taxon>Dothideomycetes incertae sedis</taxon>
        <taxon>Botryosphaeriales</taxon>
        <taxon>Botryosphaeriaceae</taxon>
        <taxon>Macrophomina</taxon>
    </lineage>
</organism>
<evidence type="ECO:0000313" key="2">
    <source>
        <dbReference type="EMBL" id="KAH7032147.1"/>
    </source>
</evidence>
<dbReference type="Proteomes" id="UP000774617">
    <property type="component" value="Unassembled WGS sequence"/>
</dbReference>
<keyword evidence="1" id="KW-0732">Signal</keyword>
<comment type="caution">
    <text evidence="2">The sequence shown here is derived from an EMBL/GenBank/DDBJ whole genome shotgun (WGS) entry which is preliminary data.</text>
</comment>
<name>A0ABQ8FZV7_9PEZI</name>
<feature type="chain" id="PRO_5045160373" evidence="1">
    <location>
        <begin position="22"/>
        <end position="108"/>
    </location>
</feature>
<protein>
    <submittedName>
        <fullName evidence="2">Uncharacterized protein</fullName>
    </submittedName>
</protein>
<sequence>MRMLPALSLCALLASLTTATAAPQLEEDRRCFGGVIVCQKGTSLRCWKNCSLRQCHCPDDTSRRSCETVFAKDDFCGDCKDGWHDFYITQGLGQKAYVCGKCPEGKCK</sequence>
<dbReference type="EMBL" id="JAGTJR010000041">
    <property type="protein sequence ID" value="KAH7032147.1"/>
    <property type="molecule type" value="Genomic_DNA"/>
</dbReference>
<reference evidence="2 3" key="1">
    <citation type="journal article" date="2021" name="Nat. Commun.">
        <title>Genetic determinants of endophytism in the Arabidopsis root mycobiome.</title>
        <authorList>
            <person name="Mesny F."/>
            <person name="Miyauchi S."/>
            <person name="Thiergart T."/>
            <person name="Pickel B."/>
            <person name="Atanasova L."/>
            <person name="Karlsson M."/>
            <person name="Huettel B."/>
            <person name="Barry K.W."/>
            <person name="Haridas S."/>
            <person name="Chen C."/>
            <person name="Bauer D."/>
            <person name="Andreopoulos W."/>
            <person name="Pangilinan J."/>
            <person name="LaButti K."/>
            <person name="Riley R."/>
            <person name="Lipzen A."/>
            <person name="Clum A."/>
            <person name="Drula E."/>
            <person name="Henrissat B."/>
            <person name="Kohler A."/>
            <person name="Grigoriev I.V."/>
            <person name="Martin F.M."/>
            <person name="Hacquard S."/>
        </authorList>
    </citation>
    <scope>NUCLEOTIDE SEQUENCE [LARGE SCALE GENOMIC DNA]</scope>
    <source>
        <strain evidence="2 3">MPI-SDFR-AT-0080</strain>
    </source>
</reference>
<gene>
    <name evidence="2" type="ORF">B0J12DRAFT_307369</name>
</gene>
<accession>A0ABQ8FZV7</accession>
<evidence type="ECO:0000256" key="1">
    <source>
        <dbReference type="SAM" id="SignalP"/>
    </source>
</evidence>